<keyword evidence="2" id="KW-0732">Signal</keyword>
<organism evidence="3 4">
    <name type="scientific">Exserohilum turcicum (strain 28A)</name>
    <name type="common">Northern leaf blight fungus</name>
    <name type="synonym">Setosphaeria turcica</name>
    <dbReference type="NCBI Taxonomy" id="671987"/>
    <lineage>
        <taxon>Eukaryota</taxon>
        <taxon>Fungi</taxon>
        <taxon>Dikarya</taxon>
        <taxon>Ascomycota</taxon>
        <taxon>Pezizomycotina</taxon>
        <taxon>Dothideomycetes</taxon>
        <taxon>Pleosporomycetidae</taxon>
        <taxon>Pleosporales</taxon>
        <taxon>Pleosporineae</taxon>
        <taxon>Pleosporaceae</taxon>
        <taxon>Exserohilum</taxon>
    </lineage>
</organism>
<dbReference type="EMBL" id="KB908855">
    <property type="protein sequence ID" value="EOA81795.1"/>
    <property type="molecule type" value="Genomic_DNA"/>
</dbReference>
<feature type="signal peptide" evidence="2">
    <location>
        <begin position="1"/>
        <end position="18"/>
    </location>
</feature>
<accession>R0I8E1</accession>
<proteinExistence type="predicted"/>
<dbReference type="RefSeq" id="XP_008030090.1">
    <property type="nucleotide sequence ID" value="XM_008031899.1"/>
</dbReference>
<protein>
    <submittedName>
        <fullName evidence="3">Uncharacterized protein</fullName>
    </submittedName>
</protein>
<reference evidence="3 4" key="2">
    <citation type="journal article" date="2013" name="PLoS Genet.">
        <title>Comparative genome structure, secondary metabolite, and effector coding capacity across Cochliobolus pathogens.</title>
        <authorList>
            <person name="Condon B.J."/>
            <person name="Leng Y."/>
            <person name="Wu D."/>
            <person name="Bushley K.E."/>
            <person name="Ohm R.A."/>
            <person name="Otillar R."/>
            <person name="Martin J."/>
            <person name="Schackwitz W."/>
            <person name="Grimwood J."/>
            <person name="MohdZainudin N."/>
            <person name="Xue C."/>
            <person name="Wang R."/>
            <person name="Manning V.A."/>
            <person name="Dhillon B."/>
            <person name="Tu Z.J."/>
            <person name="Steffenson B.J."/>
            <person name="Salamov A."/>
            <person name="Sun H."/>
            <person name="Lowry S."/>
            <person name="LaButti K."/>
            <person name="Han J."/>
            <person name="Copeland A."/>
            <person name="Lindquist E."/>
            <person name="Barry K."/>
            <person name="Schmutz J."/>
            <person name="Baker S.E."/>
            <person name="Ciuffetti L.M."/>
            <person name="Grigoriev I.V."/>
            <person name="Zhong S."/>
            <person name="Turgeon B.G."/>
        </authorList>
    </citation>
    <scope>NUCLEOTIDE SEQUENCE [LARGE SCALE GENOMIC DNA]</scope>
    <source>
        <strain evidence="4">28A</strain>
    </source>
</reference>
<feature type="chain" id="PRO_5004352731" evidence="2">
    <location>
        <begin position="19"/>
        <end position="150"/>
    </location>
</feature>
<name>R0I8E1_EXST2</name>
<feature type="region of interest" description="Disordered" evidence="1">
    <location>
        <begin position="24"/>
        <end position="45"/>
    </location>
</feature>
<dbReference type="AlphaFoldDB" id="R0I8E1"/>
<evidence type="ECO:0000256" key="2">
    <source>
        <dbReference type="SAM" id="SignalP"/>
    </source>
</evidence>
<reference evidence="3 4" key="1">
    <citation type="journal article" date="2012" name="PLoS Pathog.">
        <title>Diverse lifestyles and strategies of plant pathogenesis encoded in the genomes of eighteen Dothideomycetes fungi.</title>
        <authorList>
            <person name="Ohm R.A."/>
            <person name="Feau N."/>
            <person name="Henrissat B."/>
            <person name="Schoch C.L."/>
            <person name="Horwitz B.A."/>
            <person name="Barry K.W."/>
            <person name="Condon B.J."/>
            <person name="Copeland A.C."/>
            <person name="Dhillon B."/>
            <person name="Glaser F."/>
            <person name="Hesse C.N."/>
            <person name="Kosti I."/>
            <person name="LaButti K."/>
            <person name="Lindquist E.A."/>
            <person name="Lucas S."/>
            <person name="Salamov A.A."/>
            <person name="Bradshaw R.E."/>
            <person name="Ciuffetti L."/>
            <person name="Hamelin R.C."/>
            <person name="Kema G.H.J."/>
            <person name="Lawrence C."/>
            <person name="Scott J.A."/>
            <person name="Spatafora J.W."/>
            <person name="Turgeon B.G."/>
            <person name="de Wit P.J.G.M."/>
            <person name="Zhong S."/>
            <person name="Goodwin S.B."/>
            <person name="Grigoriev I.V."/>
        </authorList>
    </citation>
    <scope>NUCLEOTIDE SEQUENCE [LARGE SCALE GENOMIC DNA]</scope>
    <source>
        <strain evidence="4">28A</strain>
    </source>
</reference>
<dbReference type="Proteomes" id="UP000016935">
    <property type="component" value="Unassembled WGS sequence"/>
</dbReference>
<dbReference type="HOGENOM" id="CLU_1741710_0_0_1"/>
<evidence type="ECO:0000313" key="4">
    <source>
        <dbReference type="Proteomes" id="UP000016935"/>
    </source>
</evidence>
<evidence type="ECO:0000256" key="1">
    <source>
        <dbReference type="SAM" id="MobiDB-lite"/>
    </source>
</evidence>
<sequence length="150" mass="15515">MPLRCACLCLCLCMGGRGEEAHGSRRSFDAGSPLDMGALPTEPPLAPRRRLVSSTCTWLRNACNRAEASSGLKPGGVRGACGADAGAGAGAGAAAQNAATMFGRFGVVQSLPPSALSSPGTMAPFREARYTSTACPPPSAHQVHYHYHYH</sequence>
<dbReference type="GeneID" id="19403924"/>
<gene>
    <name evidence="3" type="ORF">SETTUDRAFT_34573</name>
</gene>
<evidence type="ECO:0000313" key="3">
    <source>
        <dbReference type="EMBL" id="EOA81795.1"/>
    </source>
</evidence>
<keyword evidence="4" id="KW-1185">Reference proteome</keyword>